<feature type="binding site" evidence="5">
    <location>
        <position position="80"/>
    </location>
    <ligand>
        <name>Fe cation</name>
        <dbReference type="ChEBI" id="CHEBI:24875"/>
        <label>1</label>
    </ligand>
</feature>
<dbReference type="InterPro" id="IPR012347">
    <property type="entry name" value="Ferritin-like"/>
</dbReference>
<dbReference type="GO" id="GO:0008198">
    <property type="term" value="F:ferrous iron binding"/>
    <property type="evidence" value="ECO:0007669"/>
    <property type="project" value="TreeGrafter"/>
</dbReference>
<dbReference type="SUPFAM" id="SSF47240">
    <property type="entry name" value="Ferritin-like"/>
    <property type="match status" value="1"/>
</dbReference>
<keyword evidence="5" id="KW-0479">Metal-binding</keyword>
<sequence length="122" mass="13977">MHPQASYTYFFGSYFHCDDVALGDTGHFFQELAKEKLRVPSLSKMQKQCCGHALFQDLKKLSQDEWDKNLDTTEATMVLEKNLNQSPFLICIPWVLPVKTPISDFLDNDFLGEEVKLVKATT</sequence>
<evidence type="ECO:0000313" key="6">
    <source>
        <dbReference type="EMBL" id="VCW75382.1"/>
    </source>
</evidence>
<dbReference type="InterPro" id="IPR009078">
    <property type="entry name" value="Ferritin-like_SF"/>
</dbReference>
<dbReference type="PANTHER" id="PTHR11431:SF47">
    <property type="entry name" value="FERRITIN LIGHT CHAIN"/>
    <property type="match status" value="1"/>
</dbReference>
<organism evidence="6 7">
    <name type="scientific">Gulo gulo</name>
    <name type="common">Wolverine</name>
    <name type="synonym">Gluton</name>
    <dbReference type="NCBI Taxonomy" id="48420"/>
    <lineage>
        <taxon>Eukaryota</taxon>
        <taxon>Metazoa</taxon>
        <taxon>Chordata</taxon>
        <taxon>Craniata</taxon>
        <taxon>Vertebrata</taxon>
        <taxon>Euteleostomi</taxon>
        <taxon>Mammalia</taxon>
        <taxon>Eutheria</taxon>
        <taxon>Laurasiatheria</taxon>
        <taxon>Carnivora</taxon>
        <taxon>Caniformia</taxon>
        <taxon>Musteloidea</taxon>
        <taxon>Mustelidae</taxon>
        <taxon>Guloninae</taxon>
        <taxon>Gulo</taxon>
    </lineage>
</organism>
<dbReference type="GO" id="GO:0044754">
    <property type="term" value="C:autolysosome"/>
    <property type="evidence" value="ECO:0007669"/>
    <property type="project" value="UniProtKB-SubCell"/>
</dbReference>
<dbReference type="Gene3D" id="1.20.1260.10">
    <property type="match status" value="1"/>
</dbReference>
<dbReference type="GO" id="GO:0008199">
    <property type="term" value="F:ferric iron binding"/>
    <property type="evidence" value="ECO:0007669"/>
    <property type="project" value="InterPro"/>
</dbReference>
<keyword evidence="7" id="KW-1185">Reference proteome</keyword>
<keyword evidence="5" id="KW-0408">Iron</keyword>
<evidence type="ECO:0000256" key="5">
    <source>
        <dbReference type="PIRSR" id="PIRSR601519-1"/>
    </source>
</evidence>
<comment type="caution">
    <text evidence="6">The sequence shown here is derived from an EMBL/GenBank/DDBJ whole genome shotgun (WGS) entry which is preliminary data.</text>
</comment>
<accession>A0A9X9LLI0</accession>
<dbReference type="EMBL" id="CYRY02006833">
    <property type="protein sequence ID" value="VCW75382.1"/>
    <property type="molecule type" value="Genomic_DNA"/>
</dbReference>
<comment type="subunit">
    <text evidence="4">Oligomer of 24 subunits. There are two types of subunits: L (light) chain and H (heavy) chain. The major chain can be light or heavy, depending on the species and tissue type. The functional molecule forms a roughly spherical shell with a diameter of 12 nm and contains a central cavity into which the insoluble mineral iron core is deposited. Interacts with NCOA4.</text>
</comment>
<gene>
    <name evidence="6" type="ORF">BN2614_LOCUS1</name>
</gene>
<reference evidence="6 7" key="1">
    <citation type="submission" date="2018-10" db="EMBL/GenBank/DDBJ databases">
        <authorList>
            <person name="Ekblom R."/>
            <person name="Jareborg N."/>
        </authorList>
    </citation>
    <scope>NUCLEOTIDE SEQUENCE [LARGE SCALE GENOMIC DNA]</scope>
    <source>
        <tissue evidence="6">Muscle</tissue>
    </source>
</reference>
<evidence type="ECO:0000256" key="4">
    <source>
        <dbReference type="ARBA" id="ARBA00047045"/>
    </source>
</evidence>
<protein>
    <recommendedName>
        <fullName evidence="1">Ferritin light chain</fullName>
    </recommendedName>
</protein>
<evidence type="ECO:0000256" key="2">
    <source>
        <dbReference type="ARBA" id="ARBA00044942"/>
    </source>
</evidence>
<evidence type="ECO:0000256" key="1">
    <source>
        <dbReference type="ARBA" id="ARBA00040044"/>
    </source>
</evidence>
<dbReference type="AlphaFoldDB" id="A0A9X9LLI0"/>
<dbReference type="PANTHER" id="PTHR11431">
    <property type="entry name" value="FERRITIN"/>
    <property type="match status" value="1"/>
</dbReference>
<dbReference type="InterPro" id="IPR001519">
    <property type="entry name" value="Ferritin"/>
</dbReference>
<evidence type="ECO:0000313" key="7">
    <source>
        <dbReference type="Proteomes" id="UP000269945"/>
    </source>
</evidence>
<comment type="subcellular location">
    <subcellularLocation>
        <location evidence="2">Autolysosome</location>
    </subcellularLocation>
</comment>
<dbReference type="Proteomes" id="UP000269945">
    <property type="component" value="Unassembled WGS sequence"/>
</dbReference>
<dbReference type="GO" id="GO:0006879">
    <property type="term" value="P:intracellular iron ion homeostasis"/>
    <property type="evidence" value="ECO:0007669"/>
    <property type="project" value="InterPro"/>
</dbReference>
<evidence type="ECO:0000256" key="3">
    <source>
        <dbReference type="ARBA" id="ARBA00045578"/>
    </source>
</evidence>
<dbReference type="GO" id="GO:0006826">
    <property type="term" value="P:iron ion transport"/>
    <property type="evidence" value="ECO:0007669"/>
    <property type="project" value="InterPro"/>
</dbReference>
<name>A0A9X9LLI0_GULGU</name>
<comment type="function">
    <text evidence="3">Stores iron in a soluble, non-toxic, readily available form. Important for iron homeostasis. Iron is taken up in the ferrous form and deposited as ferric hydroxides after oxidation. Also plays a role in delivery of iron to cells. Mediates iron uptake in capsule cells of the developing kidney. Delivery to lysosomes by the cargo receptor NCOA4 for autophagic degradation and release or iron.</text>
</comment>
<proteinExistence type="predicted"/>